<feature type="non-terminal residue" evidence="2">
    <location>
        <position position="1"/>
    </location>
</feature>
<dbReference type="GO" id="GO:0003676">
    <property type="term" value="F:nucleic acid binding"/>
    <property type="evidence" value="ECO:0007669"/>
    <property type="project" value="InterPro"/>
</dbReference>
<dbReference type="Pfam" id="PF17921">
    <property type="entry name" value="Integrase_H2C2"/>
    <property type="match status" value="1"/>
</dbReference>
<dbReference type="SUPFAM" id="SSF53098">
    <property type="entry name" value="Ribonuclease H-like"/>
    <property type="match status" value="1"/>
</dbReference>
<accession>A0A815X7B5</accession>
<protein>
    <recommendedName>
        <fullName evidence="1">Integrase catalytic domain-containing protein</fullName>
    </recommendedName>
</protein>
<dbReference type="PANTHER" id="PTHR37984">
    <property type="entry name" value="PROTEIN CBG26694"/>
    <property type="match status" value="1"/>
</dbReference>
<dbReference type="AlphaFoldDB" id="A0A815X7B5"/>
<dbReference type="FunFam" id="1.10.340.70:FF:000001">
    <property type="entry name" value="Retrovirus-related Pol polyprotein from transposon gypsy-like Protein"/>
    <property type="match status" value="1"/>
</dbReference>
<dbReference type="Gene3D" id="1.10.340.70">
    <property type="match status" value="1"/>
</dbReference>
<feature type="domain" description="Integrase catalytic" evidence="1">
    <location>
        <begin position="208"/>
        <end position="347"/>
    </location>
</feature>
<dbReference type="Proteomes" id="UP000663852">
    <property type="component" value="Unassembled WGS sequence"/>
</dbReference>
<dbReference type="InterPro" id="IPR050951">
    <property type="entry name" value="Retrovirus_Pol_polyprotein"/>
</dbReference>
<feature type="non-terminal residue" evidence="2">
    <location>
        <position position="347"/>
    </location>
</feature>
<proteinExistence type="predicted"/>
<evidence type="ECO:0000313" key="3">
    <source>
        <dbReference type="Proteomes" id="UP000663852"/>
    </source>
</evidence>
<dbReference type="GO" id="GO:0015074">
    <property type="term" value="P:DNA integration"/>
    <property type="evidence" value="ECO:0007669"/>
    <property type="project" value="InterPro"/>
</dbReference>
<dbReference type="InterPro" id="IPR012337">
    <property type="entry name" value="RNaseH-like_sf"/>
</dbReference>
<dbReference type="InterPro" id="IPR036397">
    <property type="entry name" value="RNaseH_sf"/>
</dbReference>
<evidence type="ECO:0000313" key="2">
    <source>
        <dbReference type="EMBL" id="CAF1552794.1"/>
    </source>
</evidence>
<comment type="caution">
    <text evidence="2">The sequence shown here is derived from an EMBL/GenBank/DDBJ whole genome shotgun (WGS) entry which is preliminary data.</text>
</comment>
<dbReference type="PROSITE" id="PS50994">
    <property type="entry name" value="INTEGRASE"/>
    <property type="match status" value="1"/>
</dbReference>
<dbReference type="OrthoDB" id="10059697at2759"/>
<reference evidence="2" key="1">
    <citation type="submission" date="2021-02" db="EMBL/GenBank/DDBJ databases">
        <authorList>
            <person name="Nowell W R."/>
        </authorList>
    </citation>
    <scope>NUCLEOTIDE SEQUENCE</scope>
</reference>
<dbReference type="PANTHER" id="PTHR37984:SF5">
    <property type="entry name" value="PROTEIN NYNRIN-LIKE"/>
    <property type="match status" value="1"/>
</dbReference>
<dbReference type="EMBL" id="CAJNOJ010001547">
    <property type="protein sequence ID" value="CAF1552794.1"/>
    <property type="molecule type" value="Genomic_DNA"/>
</dbReference>
<dbReference type="Pfam" id="PF00665">
    <property type="entry name" value="rve"/>
    <property type="match status" value="1"/>
</dbReference>
<name>A0A815X7B5_ADIRI</name>
<sequence length="347" mass="39410">FNIKEIIHVKGKYNCLPDYLSRNTIAVDDELAHHEYGLNFKKDNSSSIQLLGAVVTRSKSKATTQHITTNSSPPQHDTSITRLNDFNRSNLNEIVFDITKLKEHQLNDKQIQKDGTLYKLISAPHGKTKRKLFYISSSMIKSLITSYHDNPLIGGHFAVRRILEKLKQQYWWPEMKESVIDHIKSCIHCQAYNVTQQKSPGFLHPTPPPDGPNQLLGMDFCGPFSITPQENRYVLCLTDYFTKFIVAVALPTCSAGVTAEAIFKNYICLFGVPKTIISDQGTSFKNNLIHSLSKLIGYHHIFCTPYGPQSNGAVERFNGTFVTQLAKLTNEETNNWDEYLYPIIFAY</sequence>
<organism evidence="2 3">
    <name type="scientific">Adineta ricciae</name>
    <name type="common">Rotifer</name>
    <dbReference type="NCBI Taxonomy" id="249248"/>
    <lineage>
        <taxon>Eukaryota</taxon>
        <taxon>Metazoa</taxon>
        <taxon>Spiralia</taxon>
        <taxon>Gnathifera</taxon>
        <taxon>Rotifera</taxon>
        <taxon>Eurotatoria</taxon>
        <taxon>Bdelloidea</taxon>
        <taxon>Adinetida</taxon>
        <taxon>Adinetidae</taxon>
        <taxon>Adineta</taxon>
    </lineage>
</organism>
<gene>
    <name evidence="2" type="ORF">EDS130_LOCUS46118</name>
</gene>
<dbReference type="Gene3D" id="3.30.420.10">
    <property type="entry name" value="Ribonuclease H-like superfamily/Ribonuclease H"/>
    <property type="match status" value="1"/>
</dbReference>
<dbReference type="InterPro" id="IPR041588">
    <property type="entry name" value="Integrase_H2C2"/>
</dbReference>
<dbReference type="InterPro" id="IPR001584">
    <property type="entry name" value="Integrase_cat-core"/>
</dbReference>
<evidence type="ECO:0000259" key="1">
    <source>
        <dbReference type="PROSITE" id="PS50994"/>
    </source>
</evidence>